<dbReference type="GO" id="GO:0008233">
    <property type="term" value="F:peptidase activity"/>
    <property type="evidence" value="ECO:0007669"/>
    <property type="project" value="UniProtKB-KW"/>
</dbReference>
<keyword evidence="6" id="KW-1185">Reference proteome</keyword>
<dbReference type="Gene3D" id="3.30.479.30">
    <property type="entry name" value="Band 7 domain"/>
    <property type="match status" value="1"/>
</dbReference>
<evidence type="ECO:0000313" key="6">
    <source>
        <dbReference type="Proteomes" id="UP000004310"/>
    </source>
</evidence>
<dbReference type="SMART" id="SM00244">
    <property type="entry name" value="PHB"/>
    <property type="match status" value="1"/>
</dbReference>
<evidence type="ECO:0000313" key="5">
    <source>
        <dbReference type="EMBL" id="EAU42160.1"/>
    </source>
</evidence>
<dbReference type="STRING" id="217511.GCA_001463845_03167"/>
<dbReference type="Proteomes" id="UP000004310">
    <property type="component" value="Unassembled WGS sequence"/>
</dbReference>
<dbReference type="FunFam" id="3.30.479.30:FF:000004">
    <property type="entry name" value="Putative membrane protease family, stomatin"/>
    <property type="match status" value="1"/>
</dbReference>
<dbReference type="Pfam" id="PF01145">
    <property type="entry name" value="Band_7"/>
    <property type="match status" value="1"/>
</dbReference>
<dbReference type="InterPro" id="IPR001972">
    <property type="entry name" value="Stomatin_HflK_fam"/>
</dbReference>
<sequence length="352" mass="38181">MDLLAVTPGLIALVVLVVIAVLVLSSVIKIVPQGYNWTVENFGRYTRTLTPGLSLLIPFIERIGRKMNMMEQVLDVPTQEVITRDNASVAADGVAFYQILDARAAAYEVSGLEYAILNLVMTNLRSVMGSMDLDDLLSNRDSISERILRVVDDASHTWGIKITRIEIKDINPPKNLVDAMARQMMAEREKRAEILEAEGEKSAAILRAEGEKQSAILKAEGQRDAAFRDAEARERQAEAEAKATQMVSDAIAAGDVQAINYFVAQKYTEALGRIASAPNQRVVLMPMEASSLAGSIAGIAELARATFGDMPAAQTPPTNQARSRPNRPSGPSGPQAGPPEFTTRSSWDRDGG</sequence>
<dbReference type="InterPro" id="IPR001107">
    <property type="entry name" value="Band_7"/>
</dbReference>
<dbReference type="SUPFAM" id="SSF117892">
    <property type="entry name" value="Band 7/SPFH domain"/>
    <property type="match status" value="1"/>
</dbReference>
<protein>
    <submittedName>
        <fullName evidence="5">Putative membrane protease subunit protein</fullName>
    </submittedName>
</protein>
<accession>Q0G2M1</accession>
<dbReference type="PANTHER" id="PTHR43327">
    <property type="entry name" value="STOMATIN-LIKE PROTEIN 2, MITOCHONDRIAL"/>
    <property type="match status" value="1"/>
</dbReference>
<dbReference type="GO" id="GO:0098552">
    <property type="term" value="C:side of membrane"/>
    <property type="evidence" value="ECO:0007669"/>
    <property type="project" value="UniProtKB-ARBA"/>
</dbReference>
<keyword evidence="5" id="KW-0645">Protease</keyword>
<feature type="region of interest" description="Disordered" evidence="3">
    <location>
        <begin position="309"/>
        <end position="352"/>
    </location>
</feature>
<evidence type="ECO:0000256" key="1">
    <source>
        <dbReference type="ARBA" id="ARBA00004167"/>
    </source>
</evidence>
<comment type="subcellular location">
    <subcellularLocation>
        <location evidence="1">Membrane</location>
        <topology evidence="1">Single-pass membrane protein</topology>
    </subcellularLocation>
</comment>
<proteinExistence type="inferred from homology"/>
<evidence type="ECO:0000256" key="3">
    <source>
        <dbReference type="SAM" id="MobiDB-lite"/>
    </source>
</evidence>
<dbReference type="GO" id="GO:0006508">
    <property type="term" value="P:proteolysis"/>
    <property type="evidence" value="ECO:0007669"/>
    <property type="project" value="UniProtKB-KW"/>
</dbReference>
<evidence type="ECO:0000256" key="2">
    <source>
        <dbReference type="ARBA" id="ARBA00008164"/>
    </source>
</evidence>
<feature type="domain" description="Band 7" evidence="4">
    <location>
        <begin position="26"/>
        <end position="184"/>
    </location>
</feature>
<gene>
    <name evidence="5" type="ORF">FP2506_17044</name>
</gene>
<comment type="similarity">
    <text evidence="2">Belongs to the band 7/mec-2 family.</text>
</comment>
<dbReference type="PRINTS" id="PR00721">
    <property type="entry name" value="STOMATIN"/>
</dbReference>
<reference evidence="5 6" key="1">
    <citation type="journal article" date="2010" name="J. Bacteriol.">
        <title>Genome sequence of Fulvimarina pelagi HTCC2506T, a Mn(II)-oxidizing alphaproteobacterium possessing an aerobic anoxygenic photosynthetic gene cluster and Xanthorhodopsin.</title>
        <authorList>
            <person name="Kang I."/>
            <person name="Oh H.M."/>
            <person name="Lim S.I."/>
            <person name="Ferriera S."/>
            <person name="Giovannoni S.J."/>
            <person name="Cho J.C."/>
        </authorList>
    </citation>
    <scope>NUCLEOTIDE SEQUENCE [LARGE SCALE GENOMIC DNA]</scope>
    <source>
        <strain evidence="5 6">HTCC2506</strain>
    </source>
</reference>
<dbReference type="InterPro" id="IPR050710">
    <property type="entry name" value="Band7/mec-2_domain"/>
</dbReference>
<dbReference type="RefSeq" id="WP_007068528.1">
    <property type="nucleotide sequence ID" value="NZ_DS022272.1"/>
</dbReference>
<keyword evidence="5" id="KW-0378">Hydrolase</keyword>
<dbReference type="GO" id="GO:0005886">
    <property type="term" value="C:plasma membrane"/>
    <property type="evidence" value="ECO:0007669"/>
    <property type="project" value="UniProtKB-ARBA"/>
</dbReference>
<dbReference type="InterPro" id="IPR036013">
    <property type="entry name" value="Band_7/SPFH_dom_sf"/>
</dbReference>
<name>Q0G2M1_9HYPH</name>
<dbReference type="CDD" id="cd08829">
    <property type="entry name" value="SPFH_paraslipin"/>
    <property type="match status" value="1"/>
</dbReference>
<dbReference type="AlphaFoldDB" id="Q0G2M1"/>
<evidence type="ECO:0000259" key="4">
    <source>
        <dbReference type="SMART" id="SM00244"/>
    </source>
</evidence>
<dbReference type="eggNOG" id="COG0330">
    <property type="taxonomic scope" value="Bacteria"/>
</dbReference>
<feature type="compositionally biased region" description="Low complexity" evidence="3">
    <location>
        <begin position="322"/>
        <end position="339"/>
    </location>
</feature>
<comment type="caution">
    <text evidence="5">The sequence shown here is derived from an EMBL/GenBank/DDBJ whole genome shotgun (WGS) entry which is preliminary data.</text>
</comment>
<dbReference type="HOGENOM" id="CLU_024949_2_2_5"/>
<organism evidence="5 6">
    <name type="scientific">Fulvimarina pelagi HTCC2506</name>
    <dbReference type="NCBI Taxonomy" id="314231"/>
    <lineage>
        <taxon>Bacteria</taxon>
        <taxon>Pseudomonadati</taxon>
        <taxon>Pseudomonadota</taxon>
        <taxon>Alphaproteobacteria</taxon>
        <taxon>Hyphomicrobiales</taxon>
        <taxon>Aurantimonadaceae</taxon>
        <taxon>Fulvimarina</taxon>
    </lineage>
</organism>
<dbReference type="EMBL" id="AATP01000002">
    <property type="protein sequence ID" value="EAU42160.1"/>
    <property type="molecule type" value="Genomic_DNA"/>
</dbReference>
<dbReference type="PANTHER" id="PTHR43327:SF10">
    <property type="entry name" value="STOMATIN-LIKE PROTEIN 2, MITOCHONDRIAL"/>
    <property type="match status" value="1"/>
</dbReference>